<dbReference type="PANTHER" id="PTHR12526:SF510">
    <property type="entry name" value="D-INOSITOL 3-PHOSPHATE GLYCOSYLTRANSFERASE"/>
    <property type="match status" value="1"/>
</dbReference>
<dbReference type="Proteomes" id="UP000033220">
    <property type="component" value="Chromosome DSM 122"/>
</dbReference>
<name>H6SIB7_PARPM</name>
<evidence type="ECO:0000313" key="3">
    <source>
        <dbReference type="EMBL" id="CCG06592.1"/>
    </source>
</evidence>
<dbReference type="Gene3D" id="3.40.50.2000">
    <property type="entry name" value="Glycogen Phosphorylase B"/>
    <property type="match status" value="2"/>
</dbReference>
<dbReference type="Pfam" id="PF13692">
    <property type="entry name" value="Glyco_trans_1_4"/>
    <property type="match status" value="1"/>
</dbReference>
<protein>
    <submittedName>
        <fullName evidence="3">Glycosyl transferase-like protein</fullName>
    </submittedName>
</protein>
<keyword evidence="1" id="KW-0328">Glycosyltransferase</keyword>
<dbReference type="GO" id="GO:0016757">
    <property type="term" value="F:glycosyltransferase activity"/>
    <property type="evidence" value="ECO:0007669"/>
    <property type="project" value="UniProtKB-KW"/>
</dbReference>
<keyword evidence="2 3" id="KW-0808">Transferase</keyword>
<dbReference type="AlphaFoldDB" id="H6SIB7"/>
<gene>
    <name evidence="3" type="ORF">RSPPHO_03253</name>
</gene>
<feature type="non-terminal residue" evidence="3">
    <location>
        <position position="1"/>
    </location>
</feature>
<proteinExistence type="predicted"/>
<reference evidence="3 4" key="1">
    <citation type="submission" date="2012-02" db="EMBL/GenBank/DDBJ databases">
        <title>Shotgun genome sequence of Phaeospirillum photometricum DSM 122.</title>
        <authorList>
            <person name="Duquesne K."/>
            <person name="Sturgis J."/>
        </authorList>
    </citation>
    <scope>NUCLEOTIDE SEQUENCE [LARGE SCALE GENOMIC DNA]</scope>
    <source>
        <strain evidence="4">DSM122</strain>
    </source>
</reference>
<keyword evidence="4" id="KW-1185">Reference proteome</keyword>
<dbReference type="eggNOG" id="COG0438">
    <property type="taxonomic scope" value="Bacteria"/>
</dbReference>
<evidence type="ECO:0000256" key="1">
    <source>
        <dbReference type="ARBA" id="ARBA00022676"/>
    </source>
</evidence>
<dbReference type="SUPFAM" id="SSF53756">
    <property type="entry name" value="UDP-Glycosyltransferase/glycogen phosphorylase"/>
    <property type="match status" value="1"/>
</dbReference>
<dbReference type="STRING" id="1150469.RSPPHO_03253"/>
<dbReference type="KEGG" id="rpm:RSPPHO_03253"/>
<dbReference type="EMBL" id="HE663493">
    <property type="protein sequence ID" value="CCG06592.1"/>
    <property type="molecule type" value="Genomic_DNA"/>
</dbReference>
<accession>H6SIB7</accession>
<evidence type="ECO:0000256" key="2">
    <source>
        <dbReference type="ARBA" id="ARBA00022679"/>
    </source>
</evidence>
<evidence type="ECO:0000313" key="4">
    <source>
        <dbReference type="Proteomes" id="UP000033220"/>
    </source>
</evidence>
<dbReference type="HOGENOM" id="CLU_062433_0_0_5"/>
<dbReference type="PANTHER" id="PTHR12526">
    <property type="entry name" value="GLYCOSYLTRANSFERASE"/>
    <property type="match status" value="1"/>
</dbReference>
<sequence length="405" mass="45238">ACFFVAGLIAEQSRLLTGSFLLLAVLGERLLIGALISVRWSISSVAAETSRSISVLLFSRYDRLGASSRLRFIDFVDPLKHNNINVKVVPFFDDSYIRDLYAGHPISFIKITKAYRQRLAFLLRAHRFDVVWLEKEALPWIPAWVETFLLRRVPYVMDLDDAWYLRYESHPRAFVRFLLKKKFARLAQQAHNVTVGNPTLAAWATACGSQNVVVLPTVIDLERYPHPLPSASSSEVPVIGWMGSPSSARYVQIIAGALSRLKGPVRLRLVGAGSVALPQALTVERVEWSEKNEIEELKNFDIGVMPLEDGPWERGKCGYKLIQYMAAGRPVVASPVGVNKDIICEGENGFLASSEDDWFKFLNHLIANPVLRASLGAAGRRFVEAHYTHQAVLPILVKTLRGAAE</sequence>
<organism evidence="3 4">
    <name type="scientific">Pararhodospirillum photometricum DSM 122</name>
    <dbReference type="NCBI Taxonomy" id="1150469"/>
    <lineage>
        <taxon>Bacteria</taxon>
        <taxon>Pseudomonadati</taxon>
        <taxon>Pseudomonadota</taxon>
        <taxon>Alphaproteobacteria</taxon>
        <taxon>Rhodospirillales</taxon>
        <taxon>Rhodospirillaceae</taxon>
        <taxon>Pararhodospirillum</taxon>
    </lineage>
</organism>